<dbReference type="EMBL" id="JAAABI010000002">
    <property type="protein sequence ID" value="NAY91404.1"/>
    <property type="molecule type" value="Genomic_DNA"/>
</dbReference>
<dbReference type="Pfam" id="PF08808">
    <property type="entry name" value="RES"/>
    <property type="match status" value="1"/>
</dbReference>
<gene>
    <name evidence="2" type="ORF">GTQ34_05680</name>
</gene>
<dbReference type="AlphaFoldDB" id="A0A964WXA8"/>
<organism evidence="2 3">
    <name type="scientific">Flagellimonas ochracea</name>
    <dbReference type="NCBI Taxonomy" id="2696472"/>
    <lineage>
        <taxon>Bacteria</taxon>
        <taxon>Pseudomonadati</taxon>
        <taxon>Bacteroidota</taxon>
        <taxon>Flavobacteriia</taxon>
        <taxon>Flavobacteriales</taxon>
        <taxon>Flavobacteriaceae</taxon>
        <taxon>Flagellimonas</taxon>
    </lineage>
</organism>
<reference evidence="2" key="1">
    <citation type="submission" date="2020-01" db="EMBL/GenBank/DDBJ databases">
        <title>Muricauda ochracea sp. nov., isolated from a tidal flat of Garorim bay in Korea.</title>
        <authorList>
            <person name="Kim D."/>
            <person name="Yoo Y."/>
            <person name="Kim J.-J."/>
        </authorList>
    </citation>
    <scope>NUCLEOTIDE SEQUENCE</scope>
    <source>
        <strain evidence="2">JGD-17</strain>
    </source>
</reference>
<dbReference type="RefSeq" id="WP_166522829.1">
    <property type="nucleotide sequence ID" value="NZ_JAAABI010000002.1"/>
</dbReference>
<sequence>MSENFENFPKLEEAKASIERLKKTIWPEISDFKNADDFLKEVEGIIFKEFEILPNIFKLFTPSDFTLPIFRVREVDSFTNMNLFSEYSYPPIKFTGFNRCNFPKSPVFYCSDNPMTALMEVVRNTDYKKRKFCVSKWELIDSDKQFVFQTFLQTELHQDNHYGVLRDAEIKQLDEPFEYELDSERKAGLVEYLKFLHSAFINDESYALSASIAHRTLNAKHSLATDILMYPSVQTQYKGVNMAINPNFVDNMMRVQRFYLVELENYNIETGKFNVTISKYGDINKNILFWKNIRPEDEVYKNYLLTDFKSLIDDNFQWKFDKASR</sequence>
<evidence type="ECO:0000259" key="1">
    <source>
        <dbReference type="Pfam" id="PF08808"/>
    </source>
</evidence>
<proteinExistence type="predicted"/>
<keyword evidence="3" id="KW-1185">Reference proteome</keyword>
<dbReference type="Proteomes" id="UP000667650">
    <property type="component" value="Unassembled WGS sequence"/>
</dbReference>
<dbReference type="InterPro" id="IPR014914">
    <property type="entry name" value="RES_dom"/>
</dbReference>
<protein>
    <submittedName>
        <fullName evidence="2">RES domain-containing protein</fullName>
    </submittedName>
</protein>
<name>A0A964WXA8_9FLAO</name>
<evidence type="ECO:0000313" key="2">
    <source>
        <dbReference type="EMBL" id="NAY91404.1"/>
    </source>
</evidence>
<evidence type="ECO:0000313" key="3">
    <source>
        <dbReference type="Proteomes" id="UP000667650"/>
    </source>
</evidence>
<feature type="domain" description="RES" evidence="1">
    <location>
        <begin position="78"/>
        <end position="249"/>
    </location>
</feature>
<accession>A0A964WXA8</accession>
<comment type="caution">
    <text evidence="2">The sequence shown here is derived from an EMBL/GenBank/DDBJ whole genome shotgun (WGS) entry which is preliminary data.</text>
</comment>